<organism evidence="1 2">
    <name type="scientific">Oxynema aestuarii AP17</name>
    <dbReference type="NCBI Taxonomy" id="2064643"/>
    <lineage>
        <taxon>Bacteria</taxon>
        <taxon>Bacillati</taxon>
        <taxon>Cyanobacteriota</taxon>
        <taxon>Cyanophyceae</taxon>
        <taxon>Oscillatoriophycideae</taxon>
        <taxon>Oscillatoriales</taxon>
        <taxon>Oscillatoriaceae</taxon>
        <taxon>Oxynema</taxon>
        <taxon>Oxynema aestuarii</taxon>
    </lineage>
</organism>
<dbReference type="SUPFAM" id="SSF55718">
    <property type="entry name" value="SCP-like"/>
    <property type="match status" value="1"/>
</dbReference>
<keyword evidence="2" id="KW-1185">Reference proteome</keyword>
<dbReference type="Gene3D" id="3.30.1050.10">
    <property type="entry name" value="SCP2 sterol-binding domain"/>
    <property type="match status" value="1"/>
</dbReference>
<dbReference type="EMBL" id="CP051167">
    <property type="protein sequence ID" value="QIZ70704.1"/>
    <property type="molecule type" value="Genomic_DNA"/>
</dbReference>
<accession>A0A6H1TVR8</accession>
<name>A0A6H1TVR8_9CYAN</name>
<gene>
    <name evidence="1" type="ORF">HCG48_09025</name>
</gene>
<evidence type="ECO:0000313" key="1">
    <source>
        <dbReference type="EMBL" id="QIZ70704.1"/>
    </source>
</evidence>
<dbReference type="AlphaFoldDB" id="A0A6H1TVR8"/>
<protein>
    <submittedName>
        <fullName evidence="1">SCP-2 sterol transfer family protein</fullName>
    </submittedName>
</protein>
<dbReference type="KEGG" id="oxy:HCG48_09025"/>
<proteinExistence type="predicted"/>
<dbReference type="InterPro" id="IPR036527">
    <property type="entry name" value="SCP2_sterol-bd_dom_sf"/>
</dbReference>
<dbReference type="RefSeq" id="WP_168568859.1">
    <property type="nucleotide sequence ID" value="NZ_CP051167.1"/>
</dbReference>
<reference evidence="1 2" key="1">
    <citation type="submission" date="2020-04" db="EMBL/GenBank/DDBJ databases">
        <authorList>
            <person name="Basu S."/>
            <person name="Maruthanayagam V."/>
            <person name="Chakraborty S."/>
            <person name="Pramanik A."/>
            <person name="Mukherjee J."/>
            <person name="Brink B."/>
        </authorList>
    </citation>
    <scope>NUCLEOTIDE SEQUENCE [LARGE SCALE GENOMIC DNA]</scope>
    <source>
        <strain evidence="1 2">AP17</strain>
    </source>
</reference>
<dbReference type="Proteomes" id="UP000500857">
    <property type="component" value="Chromosome"/>
</dbReference>
<sequence length="138" mass="15455">MSDLFSTQWMEQFKEAWNADEELTSSLAKINFNSIIGYGFKDSDRPTGFIEIVNGKAVNAGSYDGQTLNWDLRASRESWEKWLSQGLNMMGLSMAYMKRNIVFPVGDYGAMIKDPRMAGPFVKSFAVMGQVSTHSSVS</sequence>
<evidence type="ECO:0000313" key="2">
    <source>
        <dbReference type="Proteomes" id="UP000500857"/>
    </source>
</evidence>